<dbReference type="SMART" id="SM00116">
    <property type="entry name" value="CBS"/>
    <property type="match status" value="2"/>
</dbReference>
<reference evidence="4 5" key="1">
    <citation type="submission" date="2023-06" db="EMBL/GenBank/DDBJ databases">
        <title>Thiopseudomonas sp. CY1220 draft genome sequence.</title>
        <authorList>
            <person name="Zhao G."/>
            <person name="An M."/>
        </authorList>
    </citation>
    <scope>NUCLEOTIDE SEQUENCE [LARGE SCALE GENOMIC DNA]</scope>
    <source>
        <strain evidence="4 5">CY1220</strain>
    </source>
</reference>
<protein>
    <submittedName>
        <fullName evidence="4">CBS domain-containing protein</fullName>
    </submittedName>
</protein>
<dbReference type="Gene3D" id="3.10.580.10">
    <property type="entry name" value="CBS-domain"/>
    <property type="match status" value="1"/>
</dbReference>
<dbReference type="Proteomes" id="UP001241056">
    <property type="component" value="Unassembled WGS sequence"/>
</dbReference>
<evidence type="ECO:0000256" key="2">
    <source>
        <dbReference type="PROSITE-ProRule" id="PRU00703"/>
    </source>
</evidence>
<dbReference type="Pfam" id="PF00571">
    <property type="entry name" value="CBS"/>
    <property type="match status" value="2"/>
</dbReference>
<accession>A0ABT7SPQ4</accession>
<evidence type="ECO:0000313" key="4">
    <source>
        <dbReference type="EMBL" id="MDM7858173.1"/>
    </source>
</evidence>
<evidence type="ECO:0000259" key="3">
    <source>
        <dbReference type="PROSITE" id="PS51371"/>
    </source>
</evidence>
<evidence type="ECO:0000256" key="1">
    <source>
        <dbReference type="ARBA" id="ARBA00023122"/>
    </source>
</evidence>
<dbReference type="EMBL" id="JAUCDY010000008">
    <property type="protein sequence ID" value="MDM7858173.1"/>
    <property type="molecule type" value="Genomic_DNA"/>
</dbReference>
<feature type="domain" description="CBS" evidence="3">
    <location>
        <begin position="12"/>
        <end position="67"/>
    </location>
</feature>
<dbReference type="SUPFAM" id="SSF54631">
    <property type="entry name" value="CBS-domain pair"/>
    <property type="match status" value="1"/>
</dbReference>
<keyword evidence="1 2" id="KW-0129">CBS domain</keyword>
<organism evidence="4 5">
    <name type="scientific">Thiopseudomonas acetoxidans</name>
    <dbReference type="NCBI Taxonomy" id="3041622"/>
    <lineage>
        <taxon>Bacteria</taxon>
        <taxon>Pseudomonadati</taxon>
        <taxon>Pseudomonadota</taxon>
        <taxon>Gammaproteobacteria</taxon>
        <taxon>Pseudomonadales</taxon>
        <taxon>Pseudomonadaceae</taxon>
        <taxon>Thiopseudomonas</taxon>
    </lineage>
</organism>
<dbReference type="PANTHER" id="PTHR43080:SF2">
    <property type="entry name" value="CBS DOMAIN-CONTAINING PROTEIN"/>
    <property type="match status" value="1"/>
</dbReference>
<feature type="domain" description="CBS" evidence="3">
    <location>
        <begin position="77"/>
        <end position="132"/>
    </location>
</feature>
<comment type="caution">
    <text evidence="4">The sequence shown here is derived from an EMBL/GenBank/DDBJ whole genome shotgun (WGS) entry which is preliminary data.</text>
</comment>
<dbReference type="InterPro" id="IPR051257">
    <property type="entry name" value="Diverse_CBS-Domain"/>
</dbReference>
<dbReference type="InterPro" id="IPR046342">
    <property type="entry name" value="CBS_dom_sf"/>
</dbReference>
<dbReference type="RefSeq" id="WP_289410837.1">
    <property type="nucleotide sequence ID" value="NZ_JAUCDY010000008.1"/>
</dbReference>
<dbReference type="PROSITE" id="PS51371">
    <property type="entry name" value="CBS"/>
    <property type="match status" value="2"/>
</dbReference>
<sequence length="140" mass="15004">MLPANMPVDEFTTPDPITVTEDMNIEELNTLMSEHAIRHLPVLRDGVAVGVISDRDVRLCAGLSLAERFQVSAGDIMSPEPLTVSSTAALDEVAFLMSENKIGSVIVLEDGQFLGIFTATDALNALIEIIRSMPQSCSGS</sequence>
<dbReference type="InterPro" id="IPR000644">
    <property type="entry name" value="CBS_dom"/>
</dbReference>
<dbReference type="PANTHER" id="PTHR43080">
    <property type="entry name" value="CBS DOMAIN-CONTAINING PROTEIN CBSX3, MITOCHONDRIAL"/>
    <property type="match status" value="1"/>
</dbReference>
<evidence type="ECO:0000313" key="5">
    <source>
        <dbReference type="Proteomes" id="UP001241056"/>
    </source>
</evidence>
<gene>
    <name evidence="4" type="ORF">QEZ41_07765</name>
</gene>
<proteinExistence type="predicted"/>
<name>A0ABT7SPQ4_9GAMM</name>
<keyword evidence="5" id="KW-1185">Reference proteome</keyword>